<organism evidence="3 4">
    <name type="scientific">Vigna unguiculata</name>
    <name type="common">Cowpea</name>
    <dbReference type="NCBI Taxonomy" id="3917"/>
    <lineage>
        <taxon>Eukaryota</taxon>
        <taxon>Viridiplantae</taxon>
        <taxon>Streptophyta</taxon>
        <taxon>Embryophyta</taxon>
        <taxon>Tracheophyta</taxon>
        <taxon>Spermatophyta</taxon>
        <taxon>Magnoliopsida</taxon>
        <taxon>eudicotyledons</taxon>
        <taxon>Gunneridae</taxon>
        <taxon>Pentapetalae</taxon>
        <taxon>rosids</taxon>
        <taxon>fabids</taxon>
        <taxon>Fabales</taxon>
        <taxon>Fabaceae</taxon>
        <taxon>Papilionoideae</taxon>
        <taxon>50 kb inversion clade</taxon>
        <taxon>NPAAA clade</taxon>
        <taxon>indigoferoid/millettioid clade</taxon>
        <taxon>Phaseoleae</taxon>
        <taxon>Vigna</taxon>
    </lineage>
</organism>
<feature type="compositionally biased region" description="Basic and acidic residues" evidence="1">
    <location>
        <begin position="151"/>
        <end position="163"/>
    </location>
</feature>
<name>A0A4D6NLE2_VIGUN</name>
<keyword evidence="2" id="KW-0812">Transmembrane</keyword>
<evidence type="ECO:0000256" key="1">
    <source>
        <dbReference type="SAM" id="MobiDB-lite"/>
    </source>
</evidence>
<evidence type="ECO:0000313" key="4">
    <source>
        <dbReference type="Proteomes" id="UP000501690"/>
    </source>
</evidence>
<sequence length="163" mass="18780">MRERVRFNICNWHHINVVQLQRWNYYVYILSVDVGCPLECMRSMKKRSATDLLIWVMVITLHAYLSIAAVSNPNETMSLCDASLQDCPILHQFDSQFPSITVTMLAKGSSLTDNSRNRYRQVIPPCTNKDGYRFCSPLSKRPNGVKTRPYCRSERQRDCPGSG</sequence>
<evidence type="ECO:0000313" key="3">
    <source>
        <dbReference type="EMBL" id="QCE12707.1"/>
    </source>
</evidence>
<keyword evidence="2" id="KW-0472">Membrane</keyword>
<dbReference type="EMBL" id="CP039354">
    <property type="protein sequence ID" value="QCE12707.1"/>
    <property type="molecule type" value="Genomic_DNA"/>
</dbReference>
<feature type="region of interest" description="Disordered" evidence="1">
    <location>
        <begin position="141"/>
        <end position="163"/>
    </location>
</feature>
<dbReference type="AlphaFoldDB" id="A0A4D6NLE2"/>
<proteinExistence type="predicted"/>
<feature type="transmembrane region" description="Helical" evidence="2">
    <location>
        <begin position="52"/>
        <end position="70"/>
    </location>
</feature>
<keyword evidence="2" id="KW-1133">Transmembrane helix</keyword>
<protein>
    <submittedName>
        <fullName evidence="3">Uncharacterized protein</fullName>
    </submittedName>
</protein>
<gene>
    <name evidence="3" type="ORF">DEO72_LG10g3956</name>
</gene>
<reference evidence="3 4" key="1">
    <citation type="submission" date="2019-04" db="EMBL/GenBank/DDBJ databases">
        <title>An improved genome assembly and genetic linkage map for asparagus bean, Vigna unguiculata ssp. sesquipedialis.</title>
        <authorList>
            <person name="Xia Q."/>
            <person name="Zhang R."/>
            <person name="Dong Y."/>
        </authorList>
    </citation>
    <scope>NUCLEOTIDE SEQUENCE [LARGE SCALE GENOMIC DNA]</scope>
    <source>
        <tissue evidence="3">Leaf</tissue>
    </source>
</reference>
<accession>A0A4D6NLE2</accession>
<evidence type="ECO:0000256" key="2">
    <source>
        <dbReference type="SAM" id="Phobius"/>
    </source>
</evidence>
<keyword evidence="4" id="KW-1185">Reference proteome</keyword>
<dbReference type="Proteomes" id="UP000501690">
    <property type="component" value="Linkage Group LG10"/>
</dbReference>